<sequence length="51" mass="6072">MGRHEFLVKIQVQIHHPLQEEAFQFRGYTFASEYIQLVAREVGVFQEHTLL</sequence>
<gene>
    <name evidence="1" type="ORF">UT08_C0011G0045</name>
</gene>
<comment type="caution">
    <text evidence="1">The sequence shown here is derived from an EMBL/GenBank/DDBJ whole genome shotgun (WGS) entry which is preliminary data.</text>
</comment>
<dbReference type="STRING" id="1618570.UT08_C0011G0045"/>
<dbReference type="AlphaFoldDB" id="A0A0G0L211"/>
<organism evidence="1 2">
    <name type="scientific">Candidatus Woesebacteria bacterium GW2011_GWB1_38_8</name>
    <dbReference type="NCBI Taxonomy" id="1618570"/>
    <lineage>
        <taxon>Bacteria</taxon>
        <taxon>Candidatus Woeseibacteriota</taxon>
    </lineage>
</organism>
<protein>
    <submittedName>
        <fullName evidence="1">Uncharacterized protein</fullName>
    </submittedName>
</protein>
<dbReference type="EMBL" id="LBVL01000011">
    <property type="protein sequence ID" value="KKQ85027.1"/>
    <property type="molecule type" value="Genomic_DNA"/>
</dbReference>
<dbReference type="Proteomes" id="UP000034081">
    <property type="component" value="Unassembled WGS sequence"/>
</dbReference>
<accession>A0A0G0L211</accession>
<name>A0A0G0L211_9BACT</name>
<evidence type="ECO:0000313" key="2">
    <source>
        <dbReference type="Proteomes" id="UP000034081"/>
    </source>
</evidence>
<evidence type="ECO:0000313" key="1">
    <source>
        <dbReference type="EMBL" id="KKQ85027.1"/>
    </source>
</evidence>
<reference evidence="1 2" key="1">
    <citation type="journal article" date="2015" name="Nature">
        <title>rRNA introns, odd ribosomes, and small enigmatic genomes across a large radiation of phyla.</title>
        <authorList>
            <person name="Brown C.T."/>
            <person name="Hug L.A."/>
            <person name="Thomas B.C."/>
            <person name="Sharon I."/>
            <person name="Castelle C.J."/>
            <person name="Singh A."/>
            <person name="Wilkins M.J."/>
            <person name="Williams K.H."/>
            <person name="Banfield J.F."/>
        </authorList>
    </citation>
    <scope>NUCLEOTIDE SEQUENCE [LARGE SCALE GENOMIC DNA]</scope>
</reference>
<proteinExistence type="predicted"/>